<dbReference type="InterPro" id="IPR003593">
    <property type="entry name" value="AAA+_ATPase"/>
</dbReference>
<protein>
    <submittedName>
        <fullName evidence="5">ABC transporter ATP-binding protein</fullName>
    </submittedName>
</protein>
<keyword evidence="6" id="KW-1185">Reference proteome</keyword>
<keyword evidence="3 5" id="KW-0067">ATP-binding</keyword>
<dbReference type="GO" id="GO:0005524">
    <property type="term" value="F:ATP binding"/>
    <property type="evidence" value="ECO:0007669"/>
    <property type="project" value="UniProtKB-KW"/>
</dbReference>
<evidence type="ECO:0000313" key="5">
    <source>
        <dbReference type="EMBL" id="GAA0211858.1"/>
    </source>
</evidence>
<dbReference type="EMBL" id="BAAACR010000008">
    <property type="protein sequence ID" value="GAA0211858.1"/>
    <property type="molecule type" value="Genomic_DNA"/>
</dbReference>
<dbReference type="Pfam" id="PF00005">
    <property type="entry name" value="ABC_tran"/>
    <property type="match status" value="1"/>
</dbReference>
<dbReference type="SUPFAM" id="SSF52540">
    <property type="entry name" value="P-loop containing nucleoside triphosphate hydrolases"/>
    <property type="match status" value="1"/>
</dbReference>
<dbReference type="PANTHER" id="PTHR42734">
    <property type="entry name" value="METAL TRANSPORT SYSTEM ATP-BINDING PROTEIN TM_0124-RELATED"/>
    <property type="match status" value="1"/>
</dbReference>
<organism evidence="5 6">
    <name type="scientific">Selenomonas dianae</name>
    <dbReference type="NCBI Taxonomy" id="135079"/>
    <lineage>
        <taxon>Bacteria</taxon>
        <taxon>Bacillati</taxon>
        <taxon>Bacillota</taxon>
        <taxon>Negativicutes</taxon>
        <taxon>Selenomonadales</taxon>
        <taxon>Selenomonadaceae</taxon>
        <taxon>Selenomonas</taxon>
    </lineage>
</organism>
<comment type="caution">
    <text evidence="5">The sequence shown here is derived from an EMBL/GenBank/DDBJ whole genome shotgun (WGS) entry which is preliminary data.</text>
</comment>
<dbReference type="Gene3D" id="3.40.50.300">
    <property type="entry name" value="P-loop containing nucleotide triphosphate hydrolases"/>
    <property type="match status" value="1"/>
</dbReference>
<dbReference type="PROSITE" id="PS50893">
    <property type="entry name" value="ABC_TRANSPORTER_2"/>
    <property type="match status" value="1"/>
</dbReference>
<evidence type="ECO:0000259" key="4">
    <source>
        <dbReference type="PROSITE" id="PS50893"/>
    </source>
</evidence>
<evidence type="ECO:0000256" key="3">
    <source>
        <dbReference type="ARBA" id="ARBA00022840"/>
    </source>
</evidence>
<keyword evidence="2" id="KW-0547">Nucleotide-binding</keyword>
<proteinExistence type="predicted"/>
<reference evidence="6" key="1">
    <citation type="journal article" date="2019" name="Int. J. Syst. Evol. Microbiol.">
        <title>The Global Catalogue of Microorganisms (GCM) 10K type strain sequencing project: providing services to taxonomists for standard genome sequencing and annotation.</title>
        <authorList>
            <consortium name="The Broad Institute Genomics Platform"/>
            <consortium name="The Broad Institute Genome Sequencing Center for Infectious Disease"/>
            <person name="Wu L."/>
            <person name="Ma J."/>
        </authorList>
    </citation>
    <scope>NUCLEOTIDE SEQUENCE [LARGE SCALE GENOMIC DNA]</scope>
    <source>
        <strain evidence="6">JCM 8542</strain>
    </source>
</reference>
<evidence type="ECO:0000256" key="2">
    <source>
        <dbReference type="ARBA" id="ARBA00022741"/>
    </source>
</evidence>
<dbReference type="CDD" id="cd03214">
    <property type="entry name" value="ABC_Iron-Siderophores_B12_Hemin"/>
    <property type="match status" value="1"/>
</dbReference>
<evidence type="ECO:0000256" key="1">
    <source>
        <dbReference type="ARBA" id="ARBA00022448"/>
    </source>
</evidence>
<dbReference type="InterPro" id="IPR050153">
    <property type="entry name" value="Metal_Ion_Import_ABC"/>
</dbReference>
<dbReference type="PROSITE" id="PS00211">
    <property type="entry name" value="ABC_TRANSPORTER_1"/>
    <property type="match status" value="1"/>
</dbReference>
<dbReference type="InterPro" id="IPR017871">
    <property type="entry name" value="ABC_transporter-like_CS"/>
</dbReference>
<gene>
    <name evidence="5" type="ORF">GCM10008919_13950</name>
</gene>
<name>A0ABP3CP94_9FIRM</name>
<dbReference type="InterPro" id="IPR027417">
    <property type="entry name" value="P-loop_NTPase"/>
</dbReference>
<sequence>MRLDVEQLGFSYDAQRTILENVTFSLAGTGIYCILGKNGTGKSTLLKCIVGEHGGTGRVLLDGKERSAYGQRELARKIAYIPQNHTPTFPFRVLDVVMMGRTAHMRYFGSPGTREAEIALHHLRFLGIAHLAEQPYTNISGGERQLVLLAAALTQSPAFLILDEPTAHLDFGNAHRFLDLVLRLHAQGIGILMTTHFPDHALYLAAETLILKDKTLWKHGAAAEVIDEAGMTALYGLPVHIGQIGTRTVCVGGDIGV</sequence>
<dbReference type="SMART" id="SM00382">
    <property type="entry name" value="AAA"/>
    <property type="match status" value="1"/>
</dbReference>
<dbReference type="PANTHER" id="PTHR42734:SF19">
    <property type="entry name" value="IRON COMPOUNDS ABC TRANSPORTER, ATP-BINDING PROTEIN"/>
    <property type="match status" value="1"/>
</dbReference>
<accession>A0ABP3CP94</accession>
<dbReference type="InterPro" id="IPR003439">
    <property type="entry name" value="ABC_transporter-like_ATP-bd"/>
</dbReference>
<feature type="domain" description="ABC transporter" evidence="4">
    <location>
        <begin position="3"/>
        <end position="238"/>
    </location>
</feature>
<evidence type="ECO:0000313" key="6">
    <source>
        <dbReference type="Proteomes" id="UP001500399"/>
    </source>
</evidence>
<dbReference type="Proteomes" id="UP001500399">
    <property type="component" value="Unassembled WGS sequence"/>
</dbReference>
<keyword evidence="1" id="KW-0813">Transport</keyword>
<dbReference type="RefSeq" id="WP_304987074.1">
    <property type="nucleotide sequence ID" value="NZ_BAAACR010000008.1"/>
</dbReference>